<comment type="subcellular location">
    <subcellularLocation>
        <location evidence="2 13">Cell membrane</location>
        <topology evidence="2 13">Multi-pass membrane protein</topology>
    </subcellularLocation>
</comment>
<protein>
    <recommendedName>
        <fullName evidence="13">Sensor histidine kinase</fullName>
        <ecNumber evidence="13">2.7.13.3</ecNumber>
    </recommendedName>
</protein>
<evidence type="ECO:0000256" key="2">
    <source>
        <dbReference type="ARBA" id="ARBA00004651"/>
    </source>
</evidence>
<dbReference type="InterPro" id="IPR005467">
    <property type="entry name" value="His_kinase_dom"/>
</dbReference>
<dbReference type="InterPro" id="IPR050482">
    <property type="entry name" value="Sensor_HK_TwoCompSys"/>
</dbReference>
<evidence type="ECO:0000256" key="15">
    <source>
        <dbReference type="SAM" id="Phobius"/>
    </source>
</evidence>
<keyword evidence="6 15" id="KW-0812">Transmembrane</keyword>
<evidence type="ECO:0000256" key="11">
    <source>
        <dbReference type="ARBA" id="ARBA00023012"/>
    </source>
</evidence>
<evidence type="ECO:0000313" key="17">
    <source>
        <dbReference type="EMBL" id="KGM36626.1"/>
    </source>
</evidence>
<feature type="coiled-coil region" evidence="14">
    <location>
        <begin position="100"/>
        <end position="134"/>
    </location>
</feature>
<dbReference type="EC" id="2.7.13.3" evidence="13"/>
<dbReference type="Pfam" id="PF02518">
    <property type="entry name" value="HATPase_c"/>
    <property type="match status" value="1"/>
</dbReference>
<evidence type="ECO:0000256" key="10">
    <source>
        <dbReference type="ARBA" id="ARBA00022989"/>
    </source>
</evidence>
<evidence type="ECO:0000256" key="5">
    <source>
        <dbReference type="ARBA" id="ARBA00022679"/>
    </source>
</evidence>
<dbReference type="InterPro" id="IPR003594">
    <property type="entry name" value="HATPase_dom"/>
</dbReference>
<dbReference type="Proteomes" id="UP000030019">
    <property type="component" value="Unassembled WGS sequence"/>
</dbReference>
<evidence type="ECO:0000256" key="3">
    <source>
        <dbReference type="ARBA" id="ARBA00022475"/>
    </source>
</evidence>
<comment type="catalytic activity">
    <reaction evidence="1 13">
        <text>ATP + protein L-histidine = ADP + protein N-phospho-L-histidine.</text>
        <dbReference type="EC" id="2.7.13.3"/>
    </reaction>
</comment>
<reference evidence="17 18" key="1">
    <citation type="submission" date="2014-06" db="EMBL/GenBank/DDBJ databases">
        <authorList>
            <person name="Teng J.L."/>
            <person name="Huang Y."/>
            <person name="Tse H."/>
            <person name="Lau S.K."/>
            <person name="Woo P.C."/>
        </authorList>
    </citation>
    <scope>NUCLEOTIDE SEQUENCE [LARGE SCALE GENOMIC DNA]</scope>
    <source>
        <strain evidence="17 18">HKU4</strain>
    </source>
</reference>
<evidence type="ECO:0000256" key="8">
    <source>
        <dbReference type="ARBA" id="ARBA00022777"/>
    </source>
</evidence>
<feature type="transmembrane region" description="Helical" evidence="15">
    <location>
        <begin position="7"/>
        <end position="25"/>
    </location>
</feature>
<dbReference type="Gene3D" id="1.20.5.1930">
    <property type="match status" value="1"/>
</dbReference>
<sequence>MKKTSYLVIFLYTFFVLGIIFHYIFNIFNFEWQKLLNNLELLQSFMFFVVVLGLSLTVLLIAAAKFLQFLSVSQVQKNVKYILEGKALEATGQAELDYSLLQLEEKVHILTENLQKSENQSLQVEEKIVEKERRRIARDLHDTVSQELFAANMILSGVAGNVERLEKENLQEQLKGIADILDTAQKDLRILLLHLRPTELENRTLVEGMDVLIKELRDKSDLTVQFKHEVASLPKQIEEHIFRIIQEMINNTLRHAQANRLDIYLYQTRNELKLKVSDDGIGFEPATLDELSYGLKNIEDRVYDMAGSLKILTAPKKGFSIEICVPLLEGGKDENITSG</sequence>
<dbReference type="STRING" id="176090.SSIN_1609"/>
<dbReference type="PANTHER" id="PTHR24421">
    <property type="entry name" value="NITRATE/NITRITE SENSOR PROTEIN NARX-RELATED"/>
    <property type="match status" value="1"/>
</dbReference>
<keyword evidence="9 13" id="KW-0067">ATP-binding</keyword>
<dbReference type="GO" id="GO:0005524">
    <property type="term" value="F:ATP binding"/>
    <property type="evidence" value="ECO:0007669"/>
    <property type="project" value="UniProtKB-UniRule"/>
</dbReference>
<dbReference type="Gene3D" id="3.30.565.10">
    <property type="entry name" value="Histidine kinase-like ATPase, C-terminal domain"/>
    <property type="match status" value="1"/>
</dbReference>
<evidence type="ECO:0000256" key="4">
    <source>
        <dbReference type="ARBA" id="ARBA00022553"/>
    </source>
</evidence>
<dbReference type="InterPro" id="IPR036890">
    <property type="entry name" value="HATPase_C_sf"/>
</dbReference>
<dbReference type="PROSITE" id="PS50109">
    <property type="entry name" value="HIS_KIN"/>
    <property type="match status" value="1"/>
</dbReference>
<dbReference type="AlphaFoldDB" id="A0A0A0DD51"/>
<dbReference type="RefSeq" id="WP_037617669.1">
    <property type="nucleotide sequence ID" value="NZ_JPEN01000092.1"/>
</dbReference>
<evidence type="ECO:0000256" key="9">
    <source>
        <dbReference type="ARBA" id="ARBA00022840"/>
    </source>
</evidence>
<dbReference type="InterPro" id="IPR017202">
    <property type="entry name" value="LiaS/VraS"/>
</dbReference>
<evidence type="ECO:0000256" key="1">
    <source>
        <dbReference type="ARBA" id="ARBA00000085"/>
    </source>
</evidence>
<accession>A0A0A0DD51</accession>
<dbReference type="EMBL" id="JPEN01000092">
    <property type="protein sequence ID" value="KGM36626.1"/>
    <property type="molecule type" value="Genomic_DNA"/>
</dbReference>
<evidence type="ECO:0000256" key="7">
    <source>
        <dbReference type="ARBA" id="ARBA00022741"/>
    </source>
</evidence>
<evidence type="ECO:0000256" key="13">
    <source>
        <dbReference type="PIRNR" id="PIRNR037431"/>
    </source>
</evidence>
<feature type="transmembrane region" description="Helical" evidence="15">
    <location>
        <begin position="45"/>
        <end position="67"/>
    </location>
</feature>
<dbReference type="GO" id="GO:0005886">
    <property type="term" value="C:plasma membrane"/>
    <property type="evidence" value="ECO:0007669"/>
    <property type="project" value="UniProtKB-SubCell"/>
</dbReference>
<evidence type="ECO:0000256" key="14">
    <source>
        <dbReference type="SAM" id="Coils"/>
    </source>
</evidence>
<dbReference type="eggNOG" id="COG4585">
    <property type="taxonomic scope" value="Bacteria"/>
</dbReference>
<dbReference type="CDD" id="cd16917">
    <property type="entry name" value="HATPase_UhpB-NarQ-NarX-like"/>
    <property type="match status" value="1"/>
</dbReference>
<comment type="caution">
    <text evidence="17">The sequence shown here is derived from an EMBL/GenBank/DDBJ whole genome shotgun (WGS) entry which is preliminary data.</text>
</comment>
<name>A0A0A0DD51_9STRE</name>
<keyword evidence="4" id="KW-0597">Phosphoprotein</keyword>
<dbReference type="GO" id="GO:0046983">
    <property type="term" value="F:protein dimerization activity"/>
    <property type="evidence" value="ECO:0007669"/>
    <property type="project" value="InterPro"/>
</dbReference>
<keyword evidence="18" id="KW-1185">Reference proteome</keyword>
<evidence type="ECO:0000259" key="16">
    <source>
        <dbReference type="PROSITE" id="PS50109"/>
    </source>
</evidence>
<keyword evidence="8 13" id="KW-0418">Kinase</keyword>
<evidence type="ECO:0000256" key="12">
    <source>
        <dbReference type="ARBA" id="ARBA00023136"/>
    </source>
</evidence>
<organism evidence="17 18">
    <name type="scientific">Streptococcus sinensis</name>
    <dbReference type="NCBI Taxonomy" id="176090"/>
    <lineage>
        <taxon>Bacteria</taxon>
        <taxon>Bacillati</taxon>
        <taxon>Bacillota</taxon>
        <taxon>Bacilli</taxon>
        <taxon>Lactobacillales</taxon>
        <taxon>Streptococcaceae</taxon>
        <taxon>Streptococcus</taxon>
    </lineage>
</organism>
<dbReference type="PANTHER" id="PTHR24421:SF37">
    <property type="entry name" value="SENSOR HISTIDINE KINASE NARS"/>
    <property type="match status" value="1"/>
</dbReference>
<dbReference type="PIRSF" id="PIRSF037431">
    <property type="entry name" value="STHK_LiaS"/>
    <property type="match status" value="1"/>
</dbReference>
<dbReference type="SUPFAM" id="SSF55874">
    <property type="entry name" value="ATPase domain of HSP90 chaperone/DNA topoisomerase II/histidine kinase"/>
    <property type="match status" value="1"/>
</dbReference>
<keyword evidence="14" id="KW-0175">Coiled coil</keyword>
<gene>
    <name evidence="17" type="ORF">SSIN_1609</name>
</gene>
<evidence type="ECO:0000313" key="18">
    <source>
        <dbReference type="Proteomes" id="UP000030019"/>
    </source>
</evidence>
<dbReference type="GO" id="GO:0000155">
    <property type="term" value="F:phosphorelay sensor kinase activity"/>
    <property type="evidence" value="ECO:0007669"/>
    <property type="project" value="UniProtKB-UniRule"/>
</dbReference>
<feature type="domain" description="Histidine kinase" evidence="16">
    <location>
        <begin position="135"/>
        <end position="329"/>
    </location>
</feature>
<keyword evidence="11 13" id="KW-0902">Two-component regulatory system</keyword>
<dbReference type="InterPro" id="IPR011712">
    <property type="entry name" value="Sig_transdc_His_kin_sub3_dim/P"/>
</dbReference>
<keyword evidence="3 13" id="KW-1003">Cell membrane</keyword>
<keyword evidence="12 13" id="KW-0472">Membrane</keyword>
<proteinExistence type="predicted"/>
<dbReference type="PATRIC" id="fig|176090.4.peg.1557"/>
<keyword evidence="10 15" id="KW-1133">Transmembrane helix</keyword>
<dbReference type="Pfam" id="PF07730">
    <property type="entry name" value="HisKA_3"/>
    <property type="match status" value="1"/>
</dbReference>
<evidence type="ECO:0000256" key="6">
    <source>
        <dbReference type="ARBA" id="ARBA00022692"/>
    </source>
</evidence>
<keyword evidence="5 13" id="KW-0808">Transferase</keyword>
<keyword evidence="7 13" id="KW-0547">Nucleotide-binding</keyword>